<evidence type="ECO:0000313" key="1">
    <source>
        <dbReference type="EMBL" id="CAG8623238.1"/>
    </source>
</evidence>
<name>A0A9N9D1W8_9GLOM</name>
<protein>
    <submittedName>
        <fullName evidence="1">12206_t:CDS:1</fullName>
    </submittedName>
</protein>
<keyword evidence="2" id="KW-1185">Reference proteome</keyword>
<dbReference type="EMBL" id="CAJVPZ010010778">
    <property type="protein sequence ID" value="CAG8623238.1"/>
    <property type="molecule type" value="Genomic_DNA"/>
</dbReference>
<dbReference type="OrthoDB" id="128308at2759"/>
<proteinExistence type="predicted"/>
<dbReference type="Proteomes" id="UP000789396">
    <property type="component" value="Unassembled WGS sequence"/>
</dbReference>
<sequence length="193" mass="22992">MSTIKHKYLTFYEGDDLLSEDKILFNVKKPRTEIILIPDSDDDDGLPSLKTKINKKNDVELIEIHDDTTVANNNNDFTYNIINKDRSLRISKKEILAKLKRLGRKLKTKKVIKHIADICEHKERYEYYNDFKFLSKWQLNNTFARVQRINHLVPGYYGMKEYTIMLEYLMKKTTEWKPKVGQKFMEEVIIPEL</sequence>
<comment type="caution">
    <text evidence="1">The sequence shown here is derived from an EMBL/GenBank/DDBJ whole genome shotgun (WGS) entry which is preliminary data.</text>
</comment>
<dbReference type="AlphaFoldDB" id="A0A9N9D1W8"/>
<reference evidence="1" key="1">
    <citation type="submission" date="2021-06" db="EMBL/GenBank/DDBJ databases">
        <authorList>
            <person name="Kallberg Y."/>
            <person name="Tangrot J."/>
            <person name="Rosling A."/>
        </authorList>
    </citation>
    <scope>NUCLEOTIDE SEQUENCE</scope>
    <source>
        <strain evidence="1">IN212</strain>
    </source>
</reference>
<organism evidence="1 2">
    <name type="scientific">Racocetra fulgida</name>
    <dbReference type="NCBI Taxonomy" id="60492"/>
    <lineage>
        <taxon>Eukaryota</taxon>
        <taxon>Fungi</taxon>
        <taxon>Fungi incertae sedis</taxon>
        <taxon>Mucoromycota</taxon>
        <taxon>Glomeromycotina</taxon>
        <taxon>Glomeromycetes</taxon>
        <taxon>Diversisporales</taxon>
        <taxon>Gigasporaceae</taxon>
        <taxon>Racocetra</taxon>
    </lineage>
</organism>
<feature type="non-terminal residue" evidence="1">
    <location>
        <position position="193"/>
    </location>
</feature>
<accession>A0A9N9D1W8</accession>
<gene>
    <name evidence="1" type="ORF">RFULGI_LOCUS7437</name>
</gene>
<evidence type="ECO:0000313" key="2">
    <source>
        <dbReference type="Proteomes" id="UP000789396"/>
    </source>
</evidence>